<keyword evidence="2" id="KW-0325">Glycoprotein</keyword>
<evidence type="ECO:0000313" key="4">
    <source>
        <dbReference type="Proteomes" id="UP001642360"/>
    </source>
</evidence>
<dbReference type="AlphaFoldDB" id="A0ABC8TJ80"/>
<dbReference type="Gene3D" id="3.40.50.1110">
    <property type="entry name" value="SGNH hydrolase"/>
    <property type="match status" value="2"/>
</dbReference>
<comment type="similarity">
    <text evidence="1">Belongs to the 'GDSL' lipolytic enzyme family.</text>
</comment>
<dbReference type="InterPro" id="IPR036514">
    <property type="entry name" value="SGNH_hydro_sf"/>
</dbReference>
<dbReference type="Pfam" id="PF00657">
    <property type="entry name" value="Lipase_GDSL"/>
    <property type="match status" value="1"/>
</dbReference>
<dbReference type="PANTHER" id="PTHR22835:SF292">
    <property type="entry name" value="ESTERASE-LIKE ISOFORM X1"/>
    <property type="match status" value="1"/>
</dbReference>
<keyword evidence="4" id="KW-1185">Reference proteome</keyword>
<protein>
    <recommendedName>
        <fullName evidence="5">Esterase</fullName>
    </recommendedName>
</protein>
<gene>
    <name evidence="3" type="ORF">ILEXP_LOCUS38463</name>
</gene>
<sequence>MEIPTTKNQAFFFKHGWMLLCFATLWSPYLTLRDCGFPAIFNFGDSNSDIGVFSAAYYPITSPYGETYFGKPSGRASDGRLIIDFLVGASTIKPLGRILKRFFNLCPLYLDIELTQFFEFIPRSQTIRKQGGMFAELMLSNESFSRALYTIDMSQNDFGNGFTDTTIEEVNATVPDLAKLISKHIQGLYNLGACSFWIHNAAPIDCLAYILSHAKLKRHEIDRAGCGIPSNDVVQYYNQKLKEEVVALREGLPDVFITYVDIYSIKYSFFRWPRKYAPIDCLAYILSHAKLKRHEIDRAGCGIPSNDVVQYYNQKLKEEVVALREGLPDVFITYVDIYSIKYSFFRWPRKYGYPSHVNSLVE</sequence>
<proteinExistence type="inferred from homology"/>
<accession>A0ABC8TJ80</accession>
<evidence type="ECO:0000313" key="3">
    <source>
        <dbReference type="EMBL" id="CAK9169031.1"/>
    </source>
</evidence>
<evidence type="ECO:0008006" key="5">
    <source>
        <dbReference type="Google" id="ProtNLM"/>
    </source>
</evidence>
<organism evidence="3 4">
    <name type="scientific">Ilex paraguariensis</name>
    <name type="common">yerba mate</name>
    <dbReference type="NCBI Taxonomy" id="185542"/>
    <lineage>
        <taxon>Eukaryota</taxon>
        <taxon>Viridiplantae</taxon>
        <taxon>Streptophyta</taxon>
        <taxon>Embryophyta</taxon>
        <taxon>Tracheophyta</taxon>
        <taxon>Spermatophyta</taxon>
        <taxon>Magnoliopsida</taxon>
        <taxon>eudicotyledons</taxon>
        <taxon>Gunneridae</taxon>
        <taxon>Pentapetalae</taxon>
        <taxon>asterids</taxon>
        <taxon>campanulids</taxon>
        <taxon>Aquifoliales</taxon>
        <taxon>Aquifoliaceae</taxon>
        <taxon>Ilex</taxon>
    </lineage>
</organism>
<dbReference type="Proteomes" id="UP001642360">
    <property type="component" value="Unassembled WGS sequence"/>
</dbReference>
<dbReference type="InterPro" id="IPR001087">
    <property type="entry name" value="GDSL"/>
</dbReference>
<evidence type="ECO:0000256" key="2">
    <source>
        <dbReference type="ARBA" id="ARBA00023180"/>
    </source>
</evidence>
<dbReference type="PANTHER" id="PTHR22835">
    <property type="entry name" value="ZINC FINGER FYVE DOMAIN CONTAINING PROTEIN"/>
    <property type="match status" value="1"/>
</dbReference>
<dbReference type="EMBL" id="CAUOFW020005214">
    <property type="protein sequence ID" value="CAK9169031.1"/>
    <property type="molecule type" value="Genomic_DNA"/>
</dbReference>
<name>A0ABC8TJ80_9AQUA</name>
<reference evidence="3 4" key="1">
    <citation type="submission" date="2024-02" db="EMBL/GenBank/DDBJ databases">
        <authorList>
            <person name="Vignale AGUSTIN F."/>
            <person name="Sosa J E."/>
            <person name="Modenutti C."/>
        </authorList>
    </citation>
    <scope>NUCLEOTIDE SEQUENCE [LARGE SCALE GENOMIC DNA]</scope>
</reference>
<comment type="caution">
    <text evidence="3">The sequence shown here is derived from an EMBL/GenBank/DDBJ whole genome shotgun (WGS) entry which is preliminary data.</text>
</comment>
<evidence type="ECO:0000256" key="1">
    <source>
        <dbReference type="ARBA" id="ARBA00008668"/>
    </source>
</evidence>